<evidence type="ECO:0000259" key="4">
    <source>
        <dbReference type="PROSITE" id="PS51864"/>
    </source>
</evidence>
<proteinExistence type="predicted"/>
<dbReference type="GO" id="GO:0008270">
    <property type="term" value="F:zinc ion binding"/>
    <property type="evidence" value="ECO:0007669"/>
    <property type="project" value="UniProtKB-UniRule"/>
</dbReference>
<keyword evidence="2 3" id="KW-0482">Metalloprotease</keyword>
<dbReference type="SMART" id="SM00235">
    <property type="entry name" value="ZnMc"/>
    <property type="match status" value="1"/>
</dbReference>
<sequence length="102" mass="11314">ADRIVVKREKGCWAVLGRKGGEQTLSLGENCDTVGVAAHEIGHALGVHHTMTRHDRDKFIKVNVANVEPDKWSANLVKNTGETFHLPYDYGSIMHYGGTRFP</sequence>
<keyword evidence="1" id="KW-1015">Disulfide bond</keyword>
<feature type="binding site" evidence="2">
    <location>
        <position position="39"/>
    </location>
    <ligand>
        <name>Zn(2+)</name>
        <dbReference type="ChEBI" id="CHEBI:29105"/>
        <note>catalytic</note>
    </ligand>
</feature>
<dbReference type="PANTHER" id="PTHR10127">
    <property type="entry name" value="DISCOIDIN, CUB, EGF, LAMININ , AND ZINC METALLOPROTEASE DOMAIN CONTAINING"/>
    <property type="match status" value="1"/>
</dbReference>
<dbReference type="OrthoDB" id="5862166at2759"/>
<evidence type="ECO:0000256" key="3">
    <source>
        <dbReference type="RuleBase" id="RU361183"/>
    </source>
</evidence>
<dbReference type="InterPro" id="IPR006026">
    <property type="entry name" value="Peptidase_Metallo"/>
</dbReference>
<organism evidence="5 6">
    <name type="scientific">Teladorsagia circumcincta</name>
    <name type="common">Brown stomach worm</name>
    <name type="synonym">Ostertagia circumcincta</name>
    <dbReference type="NCBI Taxonomy" id="45464"/>
    <lineage>
        <taxon>Eukaryota</taxon>
        <taxon>Metazoa</taxon>
        <taxon>Ecdysozoa</taxon>
        <taxon>Nematoda</taxon>
        <taxon>Chromadorea</taxon>
        <taxon>Rhabditida</taxon>
        <taxon>Rhabditina</taxon>
        <taxon>Rhabditomorpha</taxon>
        <taxon>Strongyloidea</taxon>
        <taxon>Trichostrongylidae</taxon>
        <taxon>Teladorsagia</taxon>
    </lineage>
</organism>
<dbReference type="PROSITE" id="PS51864">
    <property type="entry name" value="ASTACIN"/>
    <property type="match status" value="1"/>
</dbReference>
<protein>
    <recommendedName>
        <fullName evidence="3">Metalloendopeptidase</fullName>
        <ecNumber evidence="3">3.4.24.-</ecNumber>
    </recommendedName>
</protein>
<dbReference type="GO" id="GO:0006508">
    <property type="term" value="P:proteolysis"/>
    <property type="evidence" value="ECO:0007669"/>
    <property type="project" value="UniProtKB-KW"/>
</dbReference>
<dbReference type="Gene3D" id="3.40.390.10">
    <property type="entry name" value="Collagenase (Catalytic Domain)"/>
    <property type="match status" value="1"/>
</dbReference>
<keyword evidence="6" id="KW-1185">Reference proteome</keyword>
<comment type="cofactor">
    <cofactor evidence="2 3">
        <name>Zn(2+)</name>
        <dbReference type="ChEBI" id="CHEBI:29105"/>
    </cofactor>
    <text evidence="2 3">Binds 1 zinc ion per subunit.</text>
</comment>
<reference evidence="5 6" key="1">
    <citation type="submission" date="2015-09" db="EMBL/GenBank/DDBJ databases">
        <title>Draft genome of the parasitic nematode Teladorsagia circumcincta isolate WARC Sus (inbred).</title>
        <authorList>
            <person name="Mitreva M."/>
        </authorList>
    </citation>
    <scope>NUCLEOTIDE SEQUENCE [LARGE SCALE GENOMIC DNA]</scope>
    <source>
        <strain evidence="5 6">S</strain>
    </source>
</reference>
<dbReference type="EC" id="3.4.24.-" evidence="3"/>
<dbReference type="PRINTS" id="PR00480">
    <property type="entry name" value="ASTACIN"/>
</dbReference>
<feature type="non-terminal residue" evidence="5">
    <location>
        <position position="1"/>
    </location>
</feature>
<name>A0A2G9TL75_TELCI</name>
<dbReference type="Proteomes" id="UP000230423">
    <property type="component" value="Unassembled WGS sequence"/>
</dbReference>
<dbReference type="SUPFAM" id="SSF55486">
    <property type="entry name" value="Metalloproteases ('zincins'), catalytic domain"/>
    <property type="match status" value="1"/>
</dbReference>
<accession>A0A2G9TL75</accession>
<dbReference type="AlphaFoldDB" id="A0A2G9TL75"/>
<dbReference type="EMBL" id="KZ360064">
    <property type="protein sequence ID" value="PIO58743.1"/>
    <property type="molecule type" value="Genomic_DNA"/>
</dbReference>
<dbReference type="InterPro" id="IPR024079">
    <property type="entry name" value="MetalloPept_cat_dom_sf"/>
</dbReference>
<dbReference type="PANTHER" id="PTHR10127:SF831">
    <property type="entry name" value="ZINC METALLOPROTEINASE NAS-37"/>
    <property type="match status" value="1"/>
</dbReference>
<keyword evidence="2 3" id="KW-0479">Metal-binding</keyword>
<evidence type="ECO:0000256" key="1">
    <source>
        <dbReference type="ARBA" id="ARBA00023157"/>
    </source>
</evidence>
<evidence type="ECO:0000313" key="6">
    <source>
        <dbReference type="Proteomes" id="UP000230423"/>
    </source>
</evidence>
<feature type="active site" evidence="2">
    <location>
        <position position="40"/>
    </location>
</feature>
<dbReference type="InterPro" id="IPR001506">
    <property type="entry name" value="Peptidase_M12A"/>
</dbReference>
<keyword evidence="2 3" id="KW-0862">Zinc</keyword>
<evidence type="ECO:0000256" key="2">
    <source>
        <dbReference type="PROSITE-ProRule" id="PRU01211"/>
    </source>
</evidence>
<keyword evidence="2 3" id="KW-0378">Hydrolase</keyword>
<dbReference type="GO" id="GO:0004222">
    <property type="term" value="F:metalloendopeptidase activity"/>
    <property type="evidence" value="ECO:0007669"/>
    <property type="project" value="UniProtKB-UniRule"/>
</dbReference>
<gene>
    <name evidence="5" type="ORF">TELCIR_19813</name>
</gene>
<feature type="domain" description="Peptidase M12A" evidence="4">
    <location>
        <begin position="1"/>
        <end position="102"/>
    </location>
</feature>
<comment type="caution">
    <text evidence="2">Lacks conserved residue(s) required for the propagation of feature annotation.</text>
</comment>
<feature type="binding site" evidence="2">
    <location>
        <position position="43"/>
    </location>
    <ligand>
        <name>Zn(2+)</name>
        <dbReference type="ChEBI" id="CHEBI:29105"/>
        <note>catalytic</note>
    </ligand>
</feature>
<evidence type="ECO:0000313" key="5">
    <source>
        <dbReference type="EMBL" id="PIO58743.1"/>
    </source>
</evidence>
<feature type="binding site" evidence="2">
    <location>
        <position position="49"/>
    </location>
    <ligand>
        <name>Zn(2+)</name>
        <dbReference type="ChEBI" id="CHEBI:29105"/>
        <note>catalytic</note>
    </ligand>
</feature>
<keyword evidence="2 3" id="KW-0645">Protease</keyword>
<dbReference type="Pfam" id="PF01400">
    <property type="entry name" value="Astacin"/>
    <property type="match status" value="1"/>
</dbReference>